<protein>
    <submittedName>
        <fullName evidence="1">Uncharacterized protein</fullName>
    </submittedName>
</protein>
<accession>A0ACC2WZ73</accession>
<proteinExistence type="predicted"/>
<evidence type="ECO:0000313" key="1">
    <source>
        <dbReference type="EMBL" id="KAJ9115817.1"/>
    </source>
</evidence>
<gene>
    <name evidence="1" type="ORF">QFC22_004958</name>
</gene>
<reference evidence="1" key="1">
    <citation type="submission" date="2023-04" db="EMBL/GenBank/DDBJ databases">
        <title>Draft Genome sequencing of Naganishia species isolated from polar environments using Oxford Nanopore Technology.</title>
        <authorList>
            <person name="Leo P."/>
            <person name="Venkateswaran K."/>
        </authorList>
    </citation>
    <scope>NUCLEOTIDE SEQUENCE</scope>
    <source>
        <strain evidence="1">MNA-CCFEE 5425</strain>
    </source>
</reference>
<comment type="caution">
    <text evidence="1">The sequence shown here is derived from an EMBL/GenBank/DDBJ whole genome shotgun (WGS) entry which is preliminary data.</text>
</comment>
<name>A0ACC2WZ73_9TREE</name>
<sequence>MALSFIFPRAFTTSATVTADGAYAYFDGAMLQYDVEHTPDKYVAKLIFKAGNKHTGNGRTSSATPPYHYHPYQNEHFEVVSE</sequence>
<evidence type="ECO:0000313" key="2">
    <source>
        <dbReference type="Proteomes" id="UP001243375"/>
    </source>
</evidence>
<dbReference type="EMBL" id="JASBWU010000015">
    <property type="protein sequence ID" value="KAJ9115817.1"/>
    <property type="molecule type" value="Genomic_DNA"/>
</dbReference>
<keyword evidence="2" id="KW-1185">Reference proteome</keyword>
<organism evidence="1 2">
    <name type="scientific">Naganishia vaughanmartiniae</name>
    <dbReference type="NCBI Taxonomy" id="1424756"/>
    <lineage>
        <taxon>Eukaryota</taxon>
        <taxon>Fungi</taxon>
        <taxon>Dikarya</taxon>
        <taxon>Basidiomycota</taxon>
        <taxon>Agaricomycotina</taxon>
        <taxon>Tremellomycetes</taxon>
        <taxon>Filobasidiales</taxon>
        <taxon>Filobasidiaceae</taxon>
        <taxon>Naganishia</taxon>
    </lineage>
</organism>
<dbReference type="Proteomes" id="UP001243375">
    <property type="component" value="Unassembled WGS sequence"/>
</dbReference>